<reference evidence="1 2" key="1">
    <citation type="journal article" date="2013" name="Genome Announc.">
        <title>Draft Genome Sequence of the Methanotrophic Gammaproteobacterium Methyloglobulus morosus DSM 22980 Strain KoM1.</title>
        <authorList>
            <person name="Poehlein A."/>
            <person name="Deutzmann J.S."/>
            <person name="Daniel R."/>
            <person name="Simeonova D.D."/>
        </authorList>
    </citation>
    <scope>NUCLEOTIDE SEQUENCE [LARGE SCALE GENOMIC DNA]</scope>
    <source>
        <strain evidence="1 2">KoM1</strain>
    </source>
</reference>
<accession>V5C0F0</accession>
<evidence type="ECO:0000313" key="2">
    <source>
        <dbReference type="Proteomes" id="UP000017842"/>
    </source>
</evidence>
<comment type="caution">
    <text evidence="1">The sequence shown here is derived from an EMBL/GenBank/DDBJ whole genome shotgun (WGS) entry which is preliminary data.</text>
</comment>
<sequence length="119" mass="13565">MSSCCHDPTEPDKLDPRELTRAQMRYDELVRDLFTDDPEKVLLKLVNSSSVYLRELAALRADYPSVRLRAIQLLDKKSEAVLNQIIDKEPDSEFGQAAKHQIDHLDDDSGLLGRLFHSS</sequence>
<proteinExistence type="predicted"/>
<gene>
    <name evidence="1" type="ORF">MGMO_79c00110</name>
</gene>
<dbReference type="eggNOG" id="ENOG5031KHZ">
    <property type="taxonomic scope" value="Bacteria"/>
</dbReference>
<evidence type="ECO:0008006" key="3">
    <source>
        <dbReference type="Google" id="ProtNLM"/>
    </source>
</evidence>
<dbReference type="RefSeq" id="WP_023494983.1">
    <property type="nucleotide sequence ID" value="NZ_AYLO01000076.1"/>
</dbReference>
<organism evidence="1 2">
    <name type="scientific">Methyloglobulus morosus KoM1</name>
    <dbReference type="NCBI Taxonomy" id="1116472"/>
    <lineage>
        <taxon>Bacteria</taxon>
        <taxon>Pseudomonadati</taxon>
        <taxon>Pseudomonadota</taxon>
        <taxon>Gammaproteobacteria</taxon>
        <taxon>Methylococcales</taxon>
        <taxon>Methylococcaceae</taxon>
        <taxon>Methyloglobulus</taxon>
    </lineage>
</organism>
<dbReference type="OrthoDB" id="5572473at2"/>
<dbReference type="STRING" id="1116472.MGMO_79c00110"/>
<keyword evidence="2" id="KW-1185">Reference proteome</keyword>
<dbReference type="EMBL" id="AYLO01000076">
    <property type="protein sequence ID" value="ESS71982.1"/>
    <property type="molecule type" value="Genomic_DNA"/>
</dbReference>
<evidence type="ECO:0000313" key="1">
    <source>
        <dbReference type="EMBL" id="ESS71982.1"/>
    </source>
</evidence>
<dbReference type="AlphaFoldDB" id="V5C0F0"/>
<dbReference type="PATRIC" id="fig|1116472.3.peg.2249"/>
<name>V5C0F0_9GAMM</name>
<protein>
    <recommendedName>
        <fullName evidence="3">HEAT repeat domain-containing protein</fullName>
    </recommendedName>
</protein>
<dbReference type="Proteomes" id="UP000017842">
    <property type="component" value="Unassembled WGS sequence"/>
</dbReference>